<evidence type="ECO:0000259" key="3">
    <source>
        <dbReference type="Pfam" id="PF08541"/>
    </source>
</evidence>
<keyword evidence="1 5" id="KW-0808">Transferase</keyword>
<dbReference type="InterPro" id="IPR013747">
    <property type="entry name" value="ACP_syn_III_C"/>
</dbReference>
<dbReference type="EMBL" id="ACVN02000209">
    <property type="protein sequence ID" value="ERK54632.1"/>
    <property type="molecule type" value="Genomic_DNA"/>
</dbReference>
<dbReference type="Gene3D" id="3.40.47.10">
    <property type="match status" value="2"/>
</dbReference>
<dbReference type="PANTHER" id="PTHR34069">
    <property type="entry name" value="3-OXOACYL-[ACYL-CARRIER-PROTEIN] SYNTHASE 3"/>
    <property type="match status" value="1"/>
</dbReference>
<protein>
    <submittedName>
        <fullName evidence="5">Beta-ketoacyl-acyl-carrier-protein synthase III</fullName>
        <ecNumber evidence="5">2.3.1.180</ecNumber>
    </submittedName>
</protein>
<accession>U2RVF6</accession>
<feature type="domain" description="Beta-ketoacyl-[acyl-carrier-protein] synthase III C-terminal" evidence="3">
    <location>
        <begin position="241"/>
        <end position="328"/>
    </location>
</feature>
<evidence type="ECO:0000313" key="5">
    <source>
        <dbReference type="EMBL" id="ERK54632.1"/>
    </source>
</evidence>
<keyword evidence="2 5" id="KW-0012">Acyltransferase</keyword>
<dbReference type="Pfam" id="PF08541">
    <property type="entry name" value="ACP_syn_III_C"/>
    <property type="match status" value="1"/>
</dbReference>
<organism evidence="5 6">
    <name type="scientific">Propionibacterium acidifaciens F0233</name>
    <dbReference type="NCBI Taxonomy" id="553198"/>
    <lineage>
        <taxon>Bacteria</taxon>
        <taxon>Bacillati</taxon>
        <taxon>Actinomycetota</taxon>
        <taxon>Actinomycetes</taxon>
        <taxon>Propionibacteriales</taxon>
        <taxon>Propionibacteriaceae</taxon>
        <taxon>Propionibacterium</taxon>
    </lineage>
</organism>
<dbReference type="AlphaFoldDB" id="U2RVF6"/>
<evidence type="ECO:0000313" key="6">
    <source>
        <dbReference type="Proteomes" id="UP000017052"/>
    </source>
</evidence>
<dbReference type="CDD" id="cd00830">
    <property type="entry name" value="KAS_III"/>
    <property type="match status" value="1"/>
</dbReference>
<comment type="caution">
    <text evidence="5">The sequence shown here is derived from an EMBL/GenBank/DDBJ whole genome shotgun (WGS) entry which is preliminary data.</text>
</comment>
<dbReference type="GO" id="GO:0044550">
    <property type="term" value="P:secondary metabolite biosynthetic process"/>
    <property type="evidence" value="ECO:0007669"/>
    <property type="project" value="TreeGrafter"/>
</dbReference>
<evidence type="ECO:0000259" key="4">
    <source>
        <dbReference type="Pfam" id="PF08545"/>
    </source>
</evidence>
<feature type="domain" description="Beta-ketoacyl-[acyl-carrier-protein] synthase III N-terminal" evidence="4">
    <location>
        <begin position="123"/>
        <end position="188"/>
    </location>
</feature>
<name>U2RVF6_9ACTN</name>
<dbReference type="Proteomes" id="UP000017052">
    <property type="component" value="Unassembled WGS sequence"/>
</dbReference>
<dbReference type="InterPro" id="IPR016039">
    <property type="entry name" value="Thiolase-like"/>
</dbReference>
<gene>
    <name evidence="5" type="primary">fabH_3</name>
    <name evidence="5" type="ORF">HMPREF0682_2695</name>
</gene>
<proteinExistence type="predicted"/>
<dbReference type="SUPFAM" id="SSF53901">
    <property type="entry name" value="Thiolase-like"/>
    <property type="match status" value="1"/>
</dbReference>
<reference evidence="5" key="1">
    <citation type="submission" date="2013-08" db="EMBL/GenBank/DDBJ databases">
        <authorList>
            <person name="Durkin A.S."/>
            <person name="Haft D.R."/>
            <person name="McCorrison J."/>
            <person name="Torralba M."/>
            <person name="Gillis M."/>
            <person name="Haft D.H."/>
            <person name="Methe B."/>
            <person name="Sutton G."/>
            <person name="Nelson K.E."/>
        </authorList>
    </citation>
    <scope>NUCLEOTIDE SEQUENCE [LARGE SCALE GENOMIC DNA]</scope>
    <source>
        <strain evidence="5">F0233</strain>
    </source>
</reference>
<dbReference type="OrthoDB" id="9815506at2"/>
<evidence type="ECO:0000256" key="1">
    <source>
        <dbReference type="ARBA" id="ARBA00022679"/>
    </source>
</evidence>
<dbReference type="PANTHER" id="PTHR34069:SF2">
    <property type="entry name" value="BETA-KETOACYL-[ACYL-CARRIER-PROTEIN] SYNTHASE III"/>
    <property type="match status" value="1"/>
</dbReference>
<dbReference type="InterPro" id="IPR013751">
    <property type="entry name" value="ACP_syn_III_N"/>
</dbReference>
<keyword evidence="6" id="KW-1185">Reference proteome</keyword>
<dbReference type="GO" id="GO:0004315">
    <property type="term" value="F:3-oxoacyl-[acyl-carrier-protein] synthase activity"/>
    <property type="evidence" value="ECO:0007669"/>
    <property type="project" value="InterPro"/>
</dbReference>
<dbReference type="GO" id="GO:0033818">
    <property type="term" value="F:beta-ketoacyl-acyl-carrier-protein synthase III activity"/>
    <property type="evidence" value="ECO:0007669"/>
    <property type="project" value="UniProtKB-EC"/>
</dbReference>
<dbReference type="EC" id="2.3.1.180" evidence="5"/>
<dbReference type="GO" id="GO:0006633">
    <property type="term" value="P:fatty acid biosynthetic process"/>
    <property type="evidence" value="ECO:0007669"/>
    <property type="project" value="InterPro"/>
</dbReference>
<sequence>MRMGSNVPVRLAGIGHYFPGEPVTNRFFEEQEGLGIDDRWIVEHTGVSARHWAGDDERHMDLAARAVRMALADAGTEASEVDLLIGTTATARPSTNPTTRENSYADLSLPLQAQLGMTKAACFDVSALACAGFLHASLVVQALLGASDAQTAVVACAESPRPILNLHYRNSVLFGGGAAAAVWTRASSGACNDLRAGVIGSDGRHFGAFDIDPTGAVIMRGKDVSAFAPDCLVDAARAAAAEAGTQVQDIAWFVPHQANINLIDEVVERLGIAQERVVTNLSRRGNTSSVGVPGCLSEAVHGGVIRPGDSVLTCSVGRGFSWAGMVLSYSGATAAGVWRDGHA</sequence>
<dbReference type="Pfam" id="PF08545">
    <property type="entry name" value="ACP_syn_III"/>
    <property type="match status" value="1"/>
</dbReference>
<evidence type="ECO:0000256" key="2">
    <source>
        <dbReference type="ARBA" id="ARBA00023315"/>
    </source>
</evidence>
<dbReference type="RefSeq" id="WP_021797851.1">
    <property type="nucleotide sequence ID" value="NZ_ACVN02000209.1"/>
</dbReference>
<dbReference type="GeneID" id="95359401"/>